<comment type="similarity">
    <text evidence="5">Belongs to the class I-like SAM-binding methyltransferase superfamily. MenG/UbiE family.</text>
</comment>
<dbReference type="InterPro" id="IPR029063">
    <property type="entry name" value="SAM-dependent_MTases_sf"/>
</dbReference>
<evidence type="ECO:0000256" key="4">
    <source>
        <dbReference type="ARBA" id="ARBA00022691"/>
    </source>
</evidence>
<keyword evidence="4 5" id="KW-0949">S-adenosyl-L-methionine</keyword>
<comment type="pathway">
    <text evidence="5">Quinol/quinone metabolism; menaquinone biosynthesis; menaquinol from 1,4-dihydroxy-2-naphthoate: step 2/2.</text>
</comment>
<dbReference type="InterPro" id="IPR004033">
    <property type="entry name" value="UbiE/COQ5_MeTrFase"/>
</dbReference>
<protein>
    <recommendedName>
        <fullName evidence="5">Demethylmenaquinone methyltransferase</fullName>
        <ecNumber evidence="5">2.1.1.163</ecNumber>
    </recommendedName>
</protein>
<dbReference type="EC" id="2.1.1.163" evidence="5"/>
<comment type="catalytic activity">
    <reaction evidence="5">
        <text>a 2-demethylmenaquinol + S-adenosyl-L-methionine = a menaquinol + S-adenosyl-L-homocysteine + H(+)</text>
        <dbReference type="Rhea" id="RHEA:42640"/>
        <dbReference type="Rhea" id="RHEA-COMP:9539"/>
        <dbReference type="Rhea" id="RHEA-COMP:9563"/>
        <dbReference type="ChEBI" id="CHEBI:15378"/>
        <dbReference type="ChEBI" id="CHEBI:18151"/>
        <dbReference type="ChEBI" id="CHEBI:55437"/>
        <dbReference type="ChEBI" id="CHEBI:57856"/>
        <dbReference type="ChEBI" id="CHEBI:59789"/>
        <dbReference type="EC" id="2.1.1.163"/>
    </reaction>
</comment>
<dbReference type="PANTHER" id="PTHR43591:SF24">
    <property type="entry name" value="2-METHOXY-6-POLYPRENYL-1,4-BENZOQUINOL METHYLASE, MITOCHONDRIAL"/>
    <property type="match status" value="1"/>
</dbReference>
<dbReference type="KEGG" id="blq:L21SP5_03030"/>
<dbReference type="Pfam" id="PF01209">
    <property type="entry name" value="Ubie_methyltran"/>
    <property type="match status" value="1"/>
</dbReference>
<feature type="binding site" evidence="5">
    <location>
        <begin position="116"/>
        <end position="117"/>
    </location>
    <ligand>
        <name>S-adenosyl-L-methionine</name>
        <dbReference type="ChEBI" id="CHEBI:59789"/>
    </ligand>
</feature>
<dbReference type="NCBIfam" id="NF001244">
    <property type="entry name" value="PRK00216.1-5"/>
    <property type="match status" value="1"/>
</dbReference>
<evidence type="ECO:0000256" key="1">
    <source>
        <dbReference type="ARBA" id="ARBA00022428"/>
    </source>
</evidence>
<comment type="caution">
    <text evidence="5">Lacks conserved residue(s) required for the propagation of feature annotation.</text>
</comment>
<sequence length="243" mass="27772">MKSNTVTPYKNRLSKKEQVAGMFNHIAPRYDFLNHFLSLGIDRVWRRKVVKKLKENPPERMLDVACGTGDLAIATAKRIPDIKIDAVDIAAVMLERAGAKIDRRNLGFNVHLNIGDAEDLQFPDERFNAVTSAFGVRNFEDLEKGLSEMYRVLKKDGSIIILEFSQPRKGLFAMLFKLYFNAILPFIGRVFSGNNRAYAYLPESVNAFPERENFVKLLEQSGFKNSYFKTFTFGVACMYYGKK</sequence>
<keyword evidence="2 5" id="KW-0489">Methyltransferase</keyword>
<evidence type="ECO:0000256" key="5">
    <source>
        <dbReference type="HAMAP-Rule" id="MF_01813"/>
    </source>
</evidence>
<accession>A0A0S2I363</accession>
<dbReference type="GO" id="GO:0032259">
    <property type="term" value="P:methylation"/>
    <property type="evidence" value="ECO:0007669"/>
    <property type="project" value="UniProtKB-KW"/>
</dbReference>
<name>A0A0S2I363_9BACT</name>
<dbReference type="EMBL" id="CP013118">
    <property type="protein sequence ID" value="ALO16650.1"/>
    <property type="molecule type" value="Genomic_DNA"/>
</dbReference>
<keyword evidence="7" id="KW-1185">Reference proteome</keyword>
<gene>
    <name evidence="6" type="primary">ubiE</name>
    <name evidence="5" type="synonym">menG</name>
    <name evidence="6" type="ORF">L21SP5_03030</name>
</gene>
<dbReference type="GO" id="GO:0009234">
    <property type="term" value="P:menaquinone biosynthetic process"/>
    <property type="evidence" value="ECO:0007669"/>
    <property type="project" value="UniProtKB-UniRule"/>
</dbReference>
<dbReference type="PATRIC" id="fig|1307839.3.peg.3192"/>
<comment type="function">
    <text evidence="5">Methyltransferase required for the conversion of demethylmenaquinol (DMKH2) to menaquinol (MKH2).</text>
</comment>
<proteinExistence type="inferred from homology"/>
<keyword evidence="3 5" id="KW-0808">Transferase</keyword>
<dbReference type="PROSITE" id="PS01183">
    <property type="entry name" value="UBIE_1"/>
    <property type="match status" value="1"/>
</dbReference>
<dbReference type="CDD" id="cd02440">
    <property type="entry name" value="AdoMet_MTases"/>
    <property type="match status" value="1"/>
</dbReference>
<dbReference type="PROSITE" id="PS01184">
    <property type="entry name" value="UBIE_2"/>
    <property type="match status" value="1"/>
</dbReference>
<dbReference type="AlphaFoldDB" id="A0A0S2I363"/>
<evidence type="ECO:0000256" key="2">
    <source>
        <dbReference type="ARBA" id="ARBA00022603"/>
    </source>
</evidence>
<dbReference type="HAMAP" id="MF_01813">
    <property type="entry name" value="MenG_UbiE_methyltr"/>
    <property type="match status" value="1"/>
</dbReference>
<reference evidence="6 7" key="1">
    <citation type="submission" date="2015-11" db="EMBL/GenBank/DDBJ databases">
        <title>Description and complete genome sequence of a novel strain predominating in hypersaline microbial mats and representing a new family of the Bacteriodetes phylum.</title>
        <authorList>
            <person name="Spring S."/>
            <person name="Bunk B."/>
            <person name="Sproer C."/>
            <person name="Klenk H.-P."/>
        </authorList>
    </citation>
    <scope>NUCLEOTIDE SEQUENCE [LARGE SCALE GENOMIC DNA]</scope>
    <source>
        <strain evidence="6 7">L21-Spi-D4</strain>
    </source>
</reference>
<dbReference type="InterPro" id="IPR023576">
    <property type="entry name" value="UbiE/COQ5_MeTrFase_CS"/>
</dbReference>
<dbReference type="RefSeq" id="WP_205627935.1">
    <property type="nucleotide sequence ID" value="NZ_CP013118.1"/>
</dbReference>
<dbReference type="UniPathway" id="UPA00079">
    <property type="reaction ID" value="UER00169"/>
</dbReference>
<dbReference type="NCBIfam" id="TIGR01934">
    <property type="entry name" value="MenG_MenH_UbiE"/>
    <property type="match status" value="1"/>
</dbReference>
<evidence type="ECO:0000313" key="7">
    <source>
        <dbReference type="Proteomes" id="UP000064893"/>
    </source>
</evidence>
<feature type="binding site" evidence="5">
    <location>
        <position position="88"/>
    </location>
    <ligand>
        <name>S-adenosyl-L-methionine</name>
        <dbReference type="ChEBI" id="CHEBI:59789"/>
    </ligand>
</feature>
<dbReference type="PROSITE" id="PS51608">
    <property type="entry name" value="SAM_MT_UBIE"/>
    <property type="match status" value="1"/>
</dbReference>
<dbReference type="SUPFAM" id="SSF53335">
    <property type="entry name" value="S-adenosyl-L-methionine-dependent methyltransferases"/>
    <property type="match status" value="1"/>
</dbReference>
<dbReference type="PANTHER" id="PTHR43591">
    <property type="entry name" value="METHYLTRANSFERASE"/>
    <property type="match status" value="1"/>
</dbReference>
<dbReference type="Proteomes" id="UP000064893">
    <property type="component" value="Chromosome"/>
</dbReference>
<organism evidence="6 7">
    <name type="scientific">Salinivirga cyanobacteriivorans</name>
    <dbReference type="NCBI Taxonomy" id="1307839"/>
    <lineage>
        <taxon>Bacteria</taxon>
        <taxon>Pseudomonadati</taxon>
        <taxon>Bacteroidota</taxon>
        <taxon>Bacteroidia</taxon>
        <taxon>Bacteroidales</taxon>
        <taxon>Salinivirgaceae</taxon>
        <taxon>Salinivirga</taxon>
    </lineage>
</organism>
<feature type="binding site" evidence="5">
    <location>
        <position position="68"/>
    </location>
    <ligand>
        <name>S-adenosyl-L-methionine</name>
        <dbReference type="ChEBI" id="CHEBI:59789"/>
    </ligand>
</feature>
<dbReference type="Gene3D" id="3.40.50.150">
    <property type="entry name" value="Vaccinia Virus protein VP39"/>
    <property type="match status" value="1"/>
</dbReference>
<dbReference type="STRING" id="1307839.L21SP5_03030"/>
<keyword evidence="1 5" id="KW-0474">Menaquinone biosynthesis</keyword>
<dbReference type="GO" id="GO:0043770">
    <property type="term" value="F:demethylmenaquinone methyltransferase activity"/>
    <property type="evidence" value="ECO:0007669"/>
    <property type="project" value="UniProtKB-UniRule"/>
</dbReference>
<evidence type="ECO:0000313" key="6">
    <source>
        <dbReference type="EMBL" id="ALO16650.1"/>
    </source>
</evidence>
<evidence type="ECO:0000256" key="3">
    <source>
        <dbReference type="ARBA" id="ARBA00022679"/>
    </source>
</evidence>